<feature type="transmembrane region" description="Helical" evidence="8">
    <location>
        <begin position="83"/>
        <end position="100"/>
    </location>
</feature>
<name>A0A510UPZ6_9CELL</name>
<feature type="transmembrane region" description="Helical" evidence="8">
    <location>
        <begin position="6"/>
        <end position="23"/>
    </location>
</feature>
<evidence type="ECO:0000256" key="2">
    <source>
        <dbReference type="ARBA" id="ARBA00004829"/>
    </source>
</evidence>
<evidence type="ECO:0000259" key="9">
    <source>
        <dbReference type="Pfam" id="PF18916"/>
    </source>
</evidence>
<evidence type="ECO:0000256" key="7">
    <source>
        <dbReference type="ARBA" id="ARBA00023235"/>
    </source>
</evidence>
<keyword evidence="3 8" id="KW-0812">Transmembrane</keyword>
<feature type="transmembrane region" description="Helical" evidence="8">
    <location>
        <begin position="35"/>
        <end position="63"/>
    </location>
</feature>
<organism evidence="10 11">
    <name type="scientific">Cellulomonas persica</name>
    <dbReference type="NCBI Taxonomy" id="76861"/>
    <lineage>
        <taxon>Bacteria</taxon>
        <taxon>Bacillati</taxon>
        <taxon>Actinomycetota</taxon>
        <taxon>Actinomycetes</taxon>
        <taxon>Micrococcales</taxon>
        <taxon>Cellulomonadaceae</taxon>
        <taxon>Cellulomonas</taxon>
    </lineage>
</organism>
<comment type="subcellular location">
    <subcellularLocation>
        <location evidence="1">Membrane</location>
        <topology evidence="1">Multi-pass membrane protein</topology>
    </subcellularLocation>
</comment>
<accession>A0A510UPZ6</accession>
<keyword evidence="5 8" id="KW-1133">Transmembrane helix</keyword>
<dbReference type="EMBL" id="BJUA01000002">
    <property type="protein sequence ID" value="GEK16737.1"/>
    <property type="molecule type" value="Genomic_DNA"/>
</dbReference>
<dbReference type="GO" id="GO:0016872">
    <property type="term" value="F:intramolecular lyase activity"/>
    <property type="evidence" value="ECO:0007669"/>
    <property type="project" value="InterPro"/>
</dbReference>
<dbReference type="Pfam" id="PF18916">
    <property type="entry name" value="Lycopene_cyc"/>
    <property type="match status" value="1"/>
</dbReference>
<dbReference type="NCBIfam" id="TIGR03462">
    <property type="entry name" value="CarR_dom_SF"/>
    <property type="match status" value="1"/>
</dbReference>
<reference evidence="10 11" key="1">
    <citation type="submission" date="2019-07" db="EMBL/GenBank/DDBJ databases">
        <title>Whole genome shotgun sequence of Cellulomonas persica NBRC 101101.</title>
        <authorList>
            <person name="Hosoyama A."/>
            <person name="Uohara A."/>
            <person name="Ohji S."/>
            <person name="Ichikawa N."/>
        </authorList>
    </citation>
    <scope>NUCLEOTIDE SEQUENCE [LARGE SCALE GENOMIC DNA]</scope>
    <source>
        <strain evidence="10 11">NBRC 101101</strain>
    </source>
</reference>
<evidence type="ECO:0000256" key="3">
    <source>
        <dbReference type="ARBA" id="ARBA00022692"/>
    </source>
</evidence>
<evidence type="ECO:0000256" key="6">
    <source>
        <dbReference type="ARBA" id="ARBA00023136"/>
    </source>
</evidence>
<comment type="caution">
    <text evidence="10">The sequence shown here is derived from an EMBL/GenBank/DDBJ whole genome shotgun (WGS) entry which is preliminary data.</text>
</comment>
<dbReference type="RefSeq" id="WP_246783682.1">
    <property type="nucleotide sequence ID" value="NZ_BJUA01000002.1"/>
</dbReference>
<evidence type="ECO:0000313" key="11">
    <source>
        <dbReference type="Proteomes" id="UP000321386"/>
    </source>
</evidence>
<dbReference type="Proteomes" id="UP000321386">
    <property type="component" value="Unassembled WGS sequence"/>
</dbReference>
<proteinExistence type="predicted"/>
<evidence type="ECO:0000256" key="8">
    <source>
        <dbReference type="SAM" id="Phobius"/>
    </source>
</evidence>
<keyword evidence="6 8" id="KW-0472">Membrane</keyword>
<sequence length="134" mass="13864">MTYASLAVVVVLACSAVTAVAVATERRRGRAPSRLVAVTVLTALVLLVLTVVFDSAMVAADLFRYDESALVGLRIGLAPVEDLAWPVATALLLPSLAALLEGRARVRDAAGAPGTPRLVDTAPAGAARLPEVHR</sequence>
<dbReference type="GO" id="GO:0016020">
    <property type="term" value="C:membrane"/>
    <property type="evidence" value="ECO:0007669"/>
    <property type="project" value="UniProtKB-SubCell"/>
</dbReference>
<gene>
    <name evidence="10" type="ORF">CPE01_04700</name>
</gene>
<dbReference type="AlphaFoldDB" id="A0A510UPZ6"/>
<evidence type="ECO:0000256" key="1">
    <source>
        <dbReference type="ARBA" id="ARBA00004141"/>
    </source>
</evidence>
<evidence type="ECO:0000256" key="5">
    <source>
        <dbReference type="ARBA" id="ARBA00022989"/>
    </source>
</evidence>
<evidence type="ECO:0000313" key="10">
    <source>
        <dbReference type="EMBL" id="GEK16737.1"/>
    </source>
</evidence>
<keyword evidence="4" id="KW-0125">Carotenoid biosynthesis</keyword>
<dbReference type="GO" id="GO:0045436">
    <property type="term" value="F:lycopene beta cyclase activity"/>
    <property type="evidence" value="ECO:0007669"/>
    <property type="project" value="UniProtKB-ARBA"/>
</dbReference>
<dbReference type="InterPro" id="IPR017825">
    <property type="entry name" value="Lycopene_cyclase_dom"/>
</dbReference>
<evidence type="ECO:0000256" key="4">
    <source>
        <dbReference type="ARBA" id="ARBA00022746"/>
    </source>
</evidence>
<protein>
    <recommendedName>
        <fullName evidence="9">Lycopene cyclase domain-containing protein</fullName>
    </recommendedName>
</protein>
<keyword evidence="7" id="KW-0413">Isomerase</keyword>
<comment type="pathway">
    <text evidence="2">Carotenoid biosynthesis.</text>
</comment>
<dbReference type="GO" id="GO:0016117">
    <property type="term" value="P:carotenoid biosynthetic process"/>
    <property type="evidence" value="ECO:0007669"/>
    <property type="project" value="UniProtKB-KW"/>
</dbReference>
<feature type="domain" description="Lycopene cyclase" evidence="9">
    <location>
        <begin position="10"/>
        <end position="93"/>
    </location>
</feature>
<keyword evidence="11" id="KW-1185">Reference proteome</keyword>